<keyword evidence="6" id="KW-1185">Reference proteome</keyword>
<dbReference type="GO" id="GO:0005840">
    <property type="term" value="C:ribosome"/>
    <property type="evidence" value="ECO:0007669"/>
    <property type="project" value="UniProtKB-KW"/>
</dbReference>
<dbReference type="PANTHER" id="PTHR47806">
    <property type="entry name" value="50S RIBOSOMAL PROTEIN L3 GLUTAMINE METHYLTRANSFERASE"/>
    <property type="match status" value="1"/>
</dbReference>
<dbReference type="AlphaFoldDB" id="A0A388SGT2"/>
<organism evidence="5 6">
    <name type="scientific">Mesosutterella multiformis</name>
    <dbReference type="NCBI Taxonomy" id="2259133"/>
    <lineage>
        <taxon>Bacteria</taxon>
        <taxon>Pseudomonadati</taxon>
        <taxon>Pseudomonadota</taxon>
        <taxon>Betaproteobacteria</taxon>
        <taxon>Burkholderiales</taxon>
        <taxon>Sutterellaceae</taxon>
        <taxon>Mesosutterella</taxon>
    </lineage>
</organism>
<dbReference type="InterPro" id="IPR029063">
    <property type="entry name" value="SAM-dependent_MTases_sf"/>
</dbReference>
<dbReference type="PIRSF" id="PIRSF037167">
    <property type="entry name" value="Mtase_YfcB_prd"/>
    <property type="match status" value="1"/>
</dbReference>
<name>A0A388SGT2_9BURK</name>
<dbReference type="Gene3D" id="1.10.8.10">
    <property type="entry name" value="DNA helicase RuvA subunit, C-terminal domain"/>
    <property type="match status" value="1"/>
</dbReference>
<dbReference type="SUPFAM" id="SSF53335">
    <property type="entry name" value="S-adenosyl-L-methionine-dependent methyltransferases"/>
    <property type="match status" value="1"/>
</dbReference>
<dbReference type="PROSITE" id="PS00092">
    <property type="entry name" value="N6_MTASE"/>
    <property type="match status" value="1"/>
</dbReference>
<dbReference type="PANTHER" id="PTHR47806:SF1">
    <property type="entry name" value="RIBOSOMAL PROTEIN UL3 GLUTAMINE METHYLTRANSFERASE"/>
    <property type="match status" value="1"/>
</dbReference>
<evidence type="ECO:0000256" key="1">
    <source>
        <dbReference type="ARBA" id="ARBA00022603"/>
    </source>
</evidence>
<keyword evidence="2 5" id="KW-0808">Transferase</keyword>
<evidence type="ECO:0000256" key="3">
    <source>
        <dbReference type="ARBA" id="ARBA00022691"/>
    </source>
</evidence>
<proteinExistence type="predicted"/>
<keyword evidence="5" id="KW-0687">Ribonucleoprotein</keyword>
<dbReference type="Pfam" id="PF13847">
    <property type="entry name" value="Methyltransf_31"/>
    <property type="match status" value="1"/>
</dbReference>
<evidence type="ECO:0000313" key="5">
    <source>
        <dbReference type="EMBL" id="GBO93894.1"/>
    </source>
</evidence>
<evidence type="ECO:0000256" key="2">
    <source>
        <dbReference type="ARBA" id="ARBA00022679"/>
    </source>
</evidence>
<dbReference type="NCBIfam" id="TIGR00536">
    <property type="entry name" value="hemK_fam"/>
    <property type="match status" value="1"/>
</dbReference>
<comment type="caution">
    <text evidence="5">The sequence shown here is derived from an EMBL/GenBank/DDBJ whole genome shotgun (WGS) entry which is preliminary data.</text>
</comment>
<dbReference type="NCBIfam" id="TIGR03533">
    <property type="entry name" value="L3_gln_methyl"/>
    <property type="match status" value="1"/>
</dbReference>
<accession>A0A401LN87</accession>
<keyword evidence="3" id="KW-0949">S-adenosyl-L-methionine</keyword>
<feature type="domain" description="Methyltransferase" evidence="4">
    <location>
        <begin position="136"/>
        <end position="264"/>
    </location>
</feature>
<dbReference type="InterPro" id="IPR017127">
    <property type="entry name" value="Ribosome_uL3_MTase"/>
</dbReference>
<dbReference type="GO" id="GO:0003676">
    <property type="term" value="F:nucleic acid binding"/>
    <property type="evidence" value="ECO:0007669"/>
    <property type="project" value="InterPro"/>
</dbReference>
<evidence type="ECO:0000313" key="6">
    <source>
        <dbReference type="Proteomes" id="UP000266091"/>
    </source>
</evidence>
<evidence type="ECO:0000259" key="4">
    <source>
        <dbReference type="Pfam" id="PF13847"/>
    </source>
</evidence>
<dbReference type="GO" id="GO:0032259">
    <property type="term" value="P:methylation"/>
    <property type="evidence" value="ECO:0007669"/>
    <property type="project" value="UniProtKB-KW"/>
</dbReference>
<accession>A0A388SGT2</accession>
<keyword evidence="5" id="KW-0689">Ribosomal protein</keyword>
<dbReference type="RefSeq" id="WP_116270182.1">
    <property type="nucleotide sequence ID" value="NZ_BGZJ01000001.1"/>
</dbReference>
<dbReference type="Gene3D" id="3.40.50.150">
    <property type="entry name" value="Vaccinia Virus protein VP39"/>
    <property type="match status" value="1"/>
</dbReference>
<gene>
    <name evidence="5" type="primary">prmB</name>
    <name evidence="5" type="ORF">MESMUL_12480</name>
</gene>
<dbReference type="Proteomes" id="UP000266091">
    <property type="component" value="Unassembled WGS sequence"/>
</dbReference>
<dbReference type="InterPro" id="IPR002052">
    <property type="entry name" value="DNA_methylase_N6_adenine_CS"/>
</dbReference>
<reference evidence="5 6" key="1">
    <citation type="journal article" date="2018" name="Int. J. Syst. Evol. Microbiol.">
        <title>Mesosutterella multiformis gen. nov., sp. nov., a member of the family Sutterellaceae and Sutterella megalosphaeroides sp. nov., isolated from human faeces.</title>
        <authorList>
            <person name="Sakamoto M."/>
            <person name="Ikeyama N."/>
            <person name="Kunihiro T."/>
            <person name="Iino T."/>
            <person name="Yuki M."/>
            <person name="Ohkuma M."/>
        </authorList>
    </citation>
    <scope>NUCLEOTIDE SEQUENCE [LARGE SCALE GENOMIC DNA]</scope>
    <source>
        <strain evidence="5 6">4NBBH2</strain>
    </source>
</reference>
<dbReference type="GO" id="GO:0036009">
    <property type="term" value="F:protein-glutamine N-methyltransferase activity"/>
    <property type="evidence" value="ECO:0007669"/>
    <property type="project" value="InterPro"/>
</dbReference>
<dbReference type="InterPro" id="IPR004556">
    <property type="entry name" value="HemK-like"/>
</dbReference>
<keyword evidence="1 5" id="KW-0489">Methyltransferase</keyword>
<dbReference type="GO" id="GO:0005829">
    <property type="term" value="C:cytosol"/>
    <property type="evidence" value="ECO:0007669"/>
    <property type="project" value="TreeGrafter"/>
</dbReference>
<dbReference type="EMBL" id="BGZJ01000001">
    <property type="protein sequence ID" value="GBO93894.1"/>
    <property type="molecule type" value="Genomic_DNA"/>
</dbReference>
<dbReference type="CDD" id="cd02440">
    <property type="entry name" value="AdoMet_MTases"/>
    <property type="match status" value="1"/>
</dbReference>
<dbReference type="InterPro" id="IPR025714">
    <property type="entry name" value="Methyltranfer_dom"/>
</dbReference>
<protein>
    <submittedName>
        <fullName evidence="5">50S ribosomal protein L3 glutamine methyltransferase</fullName>
    </submittedName>
</protein>
<sequence length="307" mass="34784">MPQNIHESVSRLRTIRDMVRWAMTRMESSEISFGHGTDDTWQEATFLVLRALHLPFEKLEAFWDARLTADEIIKITDLIERRVTEHVPVPYLLHEAWLVKHRFYCDEDVLIPRSFIAELLEDQLAPWVQDPEAVSSVLDMCTGSGCLAILAAEAFPNAHVTGVDISPKALEVARVNRADYEMEDQIDLVLSDLFDMPEVKTKKWDVIISNPPYVTTAAMESLPDEYRLEPSLALEAGFDGMDVVRRLLPEAADHLTENGILVVEVGDGREAVEAIWPDLPLTWLTVSAGDDLVFLATAEDLKRYFKH</sequence>
<dbReference type="OrthoDB" id="9800643at2"/>